<reference evidence="1" key="1">
    <citation type="submission" date="2021-08" db="EMBL/GenBank/DDBJ databases">
        <authorList>
            <person name="Shitrit D."/>
            <person name="Kirzner S."/>
            <person name="Dekel-Bird N.P."/>
            <person name="Avrani S."/>
            <person name="Sabehi G."/>
            <person name="Perkarsky I."/>
            <person name="Peleg M."/>
            <person name="Tahan R."/>
            <person name="Kondratyeva K."/>
            <person name="Lindell D."/>
        </authorList>
    </citation>
    <scope>NUCLEOTIDE SEQUENCE</scope>
</reference>
<name>A0AAE8XGU0_9CAUD</name>
<proteinExistence type="predicted"/>
<evidence type="ECO:0000313" key="1">
    <source>
        <dbReference type="EMBL" id="UAW01059.1"/>
    </source>
</evidence>
<dbReference type="Proteomes" id="UP000828768">
    <property type="component" value="Segment"/>
</dbReference>
<organism evidence="1 2">
    <name type="scientific">Synechococcus T7-like virus S-TIP28</name>
    <dbReference type="NCBI Taxonomy" id="1332140"/>
    <lineage>
        <taxon>Viruses</taxon>
        <taxon>Duplodnaviria</taxon>
        <taxon>Heunggongvirae</taxon>
        <taxon>Uroviricota</taxon>
        <taxon>Caudoviricetes</taxon>
        <taxon>Autographivirales</taxon>
        <taxon>Autographivirales incertae sedis</taxon>
        <taxon>Tiranvirus</taxon>
        <taxon>Tiranvirus STIP28</taxon>
    </lineage>
</organism>
<keyword evidence="2" id="KW-1185">Reference proteome</keyword>
<dbReference type="EMBL" id="MZ803112">
    <property type="protein sequence ID" value="UAW01059.1"/>
    <property type="molecule type" value="Genomic_DNA"/>
</dbReference>
<accession>A0AAE8XGU0</accession>
<gene>
    <name evidence="1" type="ORF">STIP28_17</name>
</gene>
<sequence>MAFQNETVIERLQSYVEGGEYEKAEALAQLADHLEECYLWDVTFDETTG</sequence>
<protein>
    <submittedName>
        <fullName evidence="1">Uncharacterized protein</fullName>
    </submittedName>
</protein>
<evidence type="ECO:0000313" key="2">
    <source>
        <dbReference type="Proteomes" id="UP000828768"/>
    </source>
</evidence>